<dbReference type="Gene3D" id="3.30.420.10">
    <property type="entry name" value="Ribonuclease H-like superfamily/Ribonuclease H"/>
    <property type="match status" value="1"/>
</dbReference>
<accession>A0A6C0E2Z8</accession>
<evidence type="ECO:0000259" key="2">
    <source>
        <dbReference type="Pfam" id="PF13518"/>
    </source>
</evidence>
<dbReference type="InterPro" id="IPR055247">
    <property type="entry name" value="InsJ-like_HTH"/>
</dbReference>
<dbReference type="Pfam" id="PF13518">
    <property type="entry name" value="HTH_28"/>
    <property type="match status" value="1"/>
</dbReference>
<dbReference type="InterPro" id="IPR038717">
    <property type="entry name" value="Tc1-like_DDE_dom"/>
</dbReference>
<dbReference type="InterPro" id="IPR009057">
    <property type="entry name" value="Homeodomain-like_sf"/>
</dbReference>
<reference evidence="3" key="1">
    <citation type="journal article" date="2020" name="Nature">
        <title>Giant virus diversity and host interactions through global metagenomics.</title>
        <authorList>
            <person name="Schulz F."/>
            <person name="Roux S."/>
            <person name="Paez-Espino D."/>
            <person name="Jungbluth S."/>
            <person name="Walsh D.A."/>
            <person name="Denef V.J."/>
            <person name="McMahon K.D."/>
            <person name="Konstantinidis K.T."/>
            <person name="Eloe-Fadrosh E.A."/>
            <person name="Kyrpides N.C."/>
            <person name="Woyke T."/>
        </authorList>
    </citation>
    <scope>NUCLEOTIDE SEQUENCE</scope>
    <source>
        <strain evidence="3">GVMAG-M-3300023179-114</strain>
    </source>
</reference>
<dbReference type="NCBIfam" id="NF033545">
    <property type="entry name" value="transpos_IS630"/>
    <property type="match status" value="1"/>
</dbReference>
<organism evidence="3">
    <name type="scientific">viral metagenome</name>
    <dbReference type="NCBI Taxonomy" id="1070528"/>
    <lineage>
        <taxon>unclassified sequences</taxon>
        <taxon>metagenomes</taxon>
        <taxon>organismal metagenomes</taxon>
    </lineage>
</organism>
<evidence type="ECO:0000259" key="1">
    <source>
        <dbReference type="Pfam" id="PF13358"/>
    </source>
</evidence>
<dbReference type="InterPro" id="IPR047655">
    <property type="entry name" value="Transpos_IS630-like"/>
</dbReference>
<feature type="domain" description="Tc1-like transposase DDE" evidence="1">
    <location>
        <begin position="152"/>
        <end position="284"/>
    </location>
</feature>
<dbReference type="PANTHER" id="PTHR46564:SF1">
    <property type="entry name" value="TRANSPOSASE"/>
    <property type="match status" value="1"/>
</dbReference>
<feature type="domain" description="Insertion element IS150 protein InsJ-like helix-turn-helix" evidence="2">
    <location>
        <begin position="11"/>
        <end position="49"/>
    </location>
</feature>
<dbReference type="Pfam" id="PF13358">
    <property type="entry name" value="DDE_3"/>
    <property type="match status" value="1"/>
</dbReference>
<sequence length="338" mass="40211">MPHQKSSDYKETAVQYYLVEDKSQEEVCKIFKCSRRSLMRWVEKYKKDGKITGYERTPKAYKVHKEHVDFLLQEIKKNKTNTIEDLLYLLKNKYPNLDLNKSHISRIIHDNNITLKMTRIRHEPVKRFGKDIDINKNIKEFYDEVKKYKIEDIICIDETSVKSLQKRNHCYSEKGKRCVIKTQSQEVFKKYTGIFAISVNGVVGWDLYEKSGINADRMVEFLEINITNKFKNKLIILDNASSHRNPKVKEVINKDNHLLYAVPYQHFTNSIENYFSMLKSRLQKLDGLTHAELKENITKTIRNIPKEKYRNIIKGAYERPEKYVSKKNNTRKIKKNYL</sequence>
<dbReference type="SUPFAM" id="SSF46689">
    <property type="entry name" value="Homeodomain-like"/>
    <property type="match status" value="1"/>
</dbReference>
<dbReference type="GO" id="GO:0003676">
    <property type="term" value="F:nucleic acid binding"/>
    <property type="evidence" value="ECO:0007669"/>
    <property type="project" value="InterPro"/>
</dbReference>
<proteinExistence type="predicted"/>
<dbReference type="EMBL" id="MN739722">
    <property type="protein sequence ID" value="QHT22970.1"/>
    <property type="molecule type" value="Genomic_DNA"/>
</dbReference>
<dbReference type="PANTHER" id="PTHR46564">
    <property type="entry name" value="TRANSPOSASE"/>
    <property type="match status" value="1"/>
</dbReference>
<dbReference type="AlphaFoldDB" id="A0A6C0E2Z8"/>
<name>A0A6C0E2Z8_9ZZZZ</name>
<evidence type="ECO:0000313" key="3">
    <source>
        <dbReference type="EMBL" id="QHT22970.1"/>
    </source>
</evidence>
<protein>
    <submittedName>
        <fullName evidence="3">Uncharacterized protein</fullName>
    </submittedName>
</protein>
<dbReference type="InterPro" id="IPR036397">
    <property type="entry name" value="RNaseH_sf"/>
</dbReference>